<comment type="similarity">
    <text evidence="5">In the C-terminal section; belongs to the prokaryotic molybdopterin-containing oxidoreductase family.</text>
</comment>
<evidence type="ECO:0000256" key="4">
    <source>
        <dbReference type="ARBA" id="ARBA00005404"/>
    </source>
</evidence>
<evidence type="ECO:0000256" key="16">
    <source>
        <dbReference type="ARBA" id="ARBA00023136"/>
    </source>
</evidence>
<dbReference type="PROSITE" id="PS51669">
    <property type="entry name" value="4FE4S_MOW_BIS_MGD"/>
    <property type="match status" value="1"/>
</dbReference>
<comment type="cofactor">
    <cofactor evidence="1">
        <name>Mo-bis(molybdopterin guanine dinucleotide)</name>
        <dbReference type="ChEBI" id="CHEBI:60539"/>
    </cofactor>
</comment>
<evidence type="ECO:0000259" key="21">
    <source>
        <dbReference type="PROSITE" id="PS51839"/>
    </source>
</evidence>
<dbReference type="Gene3D" id="3.10.20.740">
    <property type="match status" value="1"/>
</dbReference>
<dbReference type="InterPro" id="IPR006656">
    <property type="entry name" value="Mopterin_OxRdtase"/>
</dbReference>
<dbReference type="Proteomes" id="UP000002377">
    <property type="component" value="Chromosome"/>
</dbReference>
<dbReference type="HOGENOM" id="CLU_000422_4_0_9"/>
<dbReference type="Gene3D" id="3.40.50.740">
    <property type="match status" value="1"/>
</dbReference>
<dbReference type="Pfam" id="PF00384">
    <property type="entry name" value="Molybdopterin"/>
    <property type="match status" value="1"/>
</dbReference>
<feature type="domain" description="2Fe-2S ferredoxin-type" evidence="18">
    <location>
        <begin position="1"/>
        <end position="78"/>
    </location>
</feature>
<dbReference type="Gene3D" id="3.30.70.20">
    <property type="match status" value="1"/>
</dbReference>
<sequence>MINVVIDGKNVSVPSGTSILKAARYNGIEIPNLCYDPELTVFGACRICVVEVEGARNLMAACCTEVAEGMVVHTQSASVVEARKMIIELLLANHPEDCMTCQKFGNCKLADYAYLYGVRKSSFAGEKRSEPVDTSNPCIERDMNKCIRCGKCVRVCSEIQGRHIVDFSSRGFGTKIATFFDMPLGQSECVTCGSCVAVCPTGALTEAVMKGQGRSWEIKKVRTTCPYCGCGCNFDLNVKDNRVIGVTSNPSSPVNGRHLCVKGRFGYDFIHSPERLTAPLIKENGEFKEVSWDKAFNYVVERISEIRNRYGSDSLAVLSSARCTNEENYLLNKFARAVLGTPNIDHCARLCHASTVAGLALAYGSGAMTNSIREVRDADFILVIGSNTTETHPIISLEIRKALKKGAKLAVADPRKIELTGLADFHLQIRPGTNVALINGLINVILEEDLWDKEFVKNRTENFSAMQKAVLKYNPEYVAGITGVDAELIRQVARAYARAEKATILYTMGVTQHTSGTNNVLAIANLAMLCGQIGKPSSGVNPLRGQNNVQGACDMGALPNVFPGYQPVADPANVQKFGQAWNAEVPGKIGLTVGEMIDGALAGHIKSMYIVGENPMLSDPDIQHVQKALESLEFLVVQDIFLTETAKLADVVLPGTSFAEKDGTFTNTERRVQRIRKAIKPIGNTKPDWQIICSLAEKMGYRQMKYFHPSEIMDEIARLTPIYGGISYDRLEEQGLQWPCGDKKHPGTPILHKDKFTRGLGKFHAVEYHPPAETPDNEFPFILTTGRRLYHYHTGTMTRKAKGIEAIYGNEFLEINPYDADKLGINDRDTVRLFSRRGSITIKACVTDRVNPGTVFTSFHFTENPINIVTNTAWDPIAKIPELKVCAVRIEKIS</sequence>
<dbReference type="PANTHER" id="PTHR43105">
    <property type="entry name" value="RESPIRATORY NITRATE REDUCTASE"/>
    <property type="match status" value="1"/>
</dbReference>
<comment type="cofactor">
    <cofactor evidence="2">
        <name>[4Fe-4S] cluster</name>
        <dbReference type="ChEBI" id="CHEBI:49883"/>
    </cofactor>
</comment>
<dbReference type="InterPro" id="IPR006478">
    <property type="entry name" value="Formate_DH_asu"/>
</dbReference>
<dbReference type="Gene3D" id="3.40.228.10">
    <property type="entry name" value="Dimethylsulfoxide Reductase, domain 2"/>
    <property type="match status" value="1"/>
</dbReference>
<evidence type="ECO:0000256" key="9">
    <source>
        <dbReference type="ARBA" id="ARBA00022723"/>
    </source>
</evidence>
<dbReference type="SUPFAM" id="SSF54292">
    <property type="entry name" value="2Fe-2S ferredoxin-like"/>
    <property type="match status" value="1"/>
</dbReference>
<dbReference type="GO" id="GO:0051539">
    <property type="term" value="F:4 iron, 4 sulfur cluster binding"/>
    <property type="evidence" value="ECO:0007669"/>
    <property type="project" value="UniProtKB-KW"/>
</dbReference>
<dbReference type="Gene3D" id="2.40.40.20">
    <property type="match status" value="1"/>
</dbReference>
<keyword evidence="12" id="KW-0560">Oxidoreductase</keyword>
<dbReference type="PANTHER" id="PTHR43105:SF14">
    <property type="entry name" value="FORMATE DEHYDROGENASE H"/>
    <property type="match status" value="1"/>
</dbReference>
<evidence type="ECO:0000313" key="22">
    <source>
        <dbReference type="EMBL" id="ADG81808.1"/>
    </source>
</evidence>
<evidence type="ECO:0000256" key="15">
    <source>
        <dbReference type="ARBA" id="ARBA00023027"/>
    </source>
</evidence>
<evidence type="ECO:0000256" key="13">
    <source>
        <dbReference type="ARBA" id="ARBA00023004"/>
    </source>
</evidence>
<dbReference type="InterPro" id="IPR041924">
    <property type="entry name" value="Formate_Dh-H_N"/>
</dbReference>
<dbReference type="PROSITE" id="PS00932">
    <property type="entry name" value="MOLYBDOPTERIN_PROK_3"/>
    <property type="match status" value="1"/>
</dbReference>
<evidence type="ECO:0000313" key="23">
    <source>
        <dbReference type="Proteomes" id="UP000002377"/>
    </source>
</evidence>
<dbReference type="InterPro" id="IPR001041">
    <property type="entry name" value="2Fe-2S_ferredoxin-type"/>
</dbReference>
<dbReference type="Gene3D" id="2.20.25.90">
    <property type="entry name" value="ADC-like domains"/>
    <property type="match status" value="1"/>
</dbReference>
<dbReference type="InterPro" id="IPR054351">
    <property type="entry name" value="NADH_UbQ_OxRdtase_ferredoxin"/>
</dbReference>
<dbReference type="InterPro" id="IPR006655">
    <property type="entry name" value="Mopterin_OxRdtase_prok_CS"/>
</dbReference>
<keyword evidence="9" id="KW-0479">Metal-binding</keyword>
<accession>D5XDG0</accession>
<dbReference type="eggNOG" id="COG3383">
    <property type="taxonomic scope" value="Bacteria"/>
</dbReference>
<evidence type="ECO:0000256" key="1">
    <source>
        <dbReference type="ARBA" id="ARBA00001942"/>
    </source>
</evidence>
<feature type="domain" description="4Fe-4S His(Cys)3-ligated-type" evidence="21">
    <location>
        <begin position="78"/>
        <end position="117"/>
    </location>
</feature>
<dbReference type="PROSITE" id="PS51085">
    <property type="entry name" value="2FE2S_FER_2"/>
    <property type="match status" value="1"/>
</dbReference>
<organism evidence="22 23">
    <name type="scientific">Thermincola potens (strain JR)</name>
    <dbReference type="NCBI Taxonomy" id="635013"/>
    <lineage>
        <taxon>Bacteria</taxon>
        <taxon>Bacillati</taxon>
        <taxon>Bacillota</taxon>
        <taxon>Clostridia</taxon>
        <taxon>Eubacteriales</taxon>
        <taxon>Thermincolaceae</taxon>
        <taxon>Thermincola</taxon>
    </lineage>
</organism>
<dbReference type="SMART" id="SM00929">
    <property type="entry name" value="NADH-G_4Fe-4S_3"/>
    <property type="match status" value="1"/>
</dbReference>
<dbReference type="PROSITE" id="PS00198">
    <property type="entry name" value="4FE4S_FER_1"/>
    <property type="match status" value="1"/>
</dbReference>
<dbReference type="Pfam" id="PF13510">
    <property type="entry name" value="Fer2_4"/>
    <property type="match status" value="1"/>
</dbReference>
<dbReference type="InterPro" id="IPR006963">
    <property type="entry name" value="Mopterin_OxRdtase_4Fe-4S_dom"/>
</dbReference>
<dbReference type="FunFam" id="2.20.25.90:FF:000001">
    <property type="entry name" value="Formate dehydrogenase subunit alpha"/>
    <property type="match status" value="1"/>
</dbReference>
<dbReference type="PROSITE" id="PS00641">
    <property type="entry name" value="COMPLEX1_75K_1"/>
    <property type="match status" value="1"/>
</dbReference>
<dbReference type="Pfam" id="PF01568">
    <property type="entry name" value="Molydop_binding"/>
    <property type="match status" value="1"/>
</dbReference>
<dbReference type="Pfam" id="PF10588">
    <property type="entry name" value="NADH-G_4Fe-4S_3"/>
    <property type="match status" value="1"/>
</dbReference>
<evidence type="ECO:0000259" key="19">
    <source>
        <dbReference type="PROSITE" id="PS51379"/>
    </source>
</evidence>
<evidence type="ECO:0000256" key="10">
    <source>
        <dbReference type="ARBA" id="ARBA00022737"/>
    </source>
</evidence>
<keyword evidence="14" id="KW-0411">Iron-sulfur</keyword>
<dbReference type="InterPro" id="IPR000283">
    <property type="entry name" value="NADH_UbQ_OxRdtase_75kDa_su_CS"/>
</dbReference>
<feature type="domain" description="4Fe-4S ferredoxin-type" evidence="19">
    <location>
        <begin position="180"/>
        <end position="209"/>
    </location>
</feature>
<dbReference type="PROSITE" id="PS51839">
    <property type="entry name" value="4FE4S_HC3"/>
    <property type="match status" value="1"/>
</dbReference>
<dbReference type="InterPro" id="IPR009010">
    <property type="entry name" value="Asp_de-COase-like_dom_sf"/>
</dbReference>
<comment type="similarity">
    <text evidence="4">Belongs to the complex I 75 kDa subunit family.</text>
</comment>
<evidence type="ECO:0000256" key="12">
    <source>
        <dbReference type="ARBA" id="ARBA00023002"/>
    </source>
</evidence>
<feature type="domain" description="4Fe-4S ferredoxin-type" evidence="19">
    <location>
        <begin position="137"/>
        <end position="167"/>
    </location>
</feature>
<dbReference type="PIRSF" id="PIRSF036643">
    <property type="entry name" value="FDH_alpha"/>
    <property type="match status" value="1"/>
</dbReference>
<dbReference type="InterPro" id="IPR036010">
    <property type="entry name" value="2Fe-2S_ferredoxin-like_sf"/>
</dbReference>
<dbReference type="FunFam" id="3.10.20.740:FF:000004">
    <property type="entry name" value="NADH-quinone oxidoreductase"/>
    <property type="match status" value="1"/>
</dbReference>
<dbReference type="FunFam" id="3.40.228.10:FF:000002">
    <property type="entry name" value="Formate dehydrogenase subunit alpha"/>
    <property type="match status" value="1"/>
</dbReference>
<dbReference type="CDD" id="cd02753">
    <property type="entry name" value="MopB_Formate-Dh-H"/>
    <property type="match status" value="1"/>
</dbReference>
<keyword evidence="13" id="KW-0408">Iron</keyword>
<keyword evidence="11" id="KW-1278">Translocase</keyword>
<evidence type="ECO:0000256" key="3">
    <source>
        <dbReference type="ARBA" id="ARBA00004370"/>
    </source>
</evidence>
<reference evidence="22 23" key="1">
    <citation type="submission" date="2010-05" db="EMBL/GenBank/DDBJ databases">
        <title>Complete sequence of Thermincola sp. JR.</title>
        <authorList>
            <consortium name="US DOE Joint Genome Institute"/>
            <person name="Lucas S."/>
            <person name="Copeland A."/>
            <person name="Lapidus A."/>
            <person name="Cheng J.-F."/>
            <person name="Bruce D."/>
            <person name="Goodwin L."/>
            <person name="Pitluck S."/>
            <person name="Chertkov O."/>
            <person name="Detter J.C."/>
            <person name="Han C."/>
            <person name="Tapia R."/>
            <person name="Land M."/>
            <person name="Hauser L."/>
            <person name="Kyrpides N."/>
            <person name="Mikhailova N."/>
            <person name="Hazen T.C."/>
            <person name="Woyke T."/>
        </authorList>
    </citation>
    <scope>NUCLEOTIDE SEQUENCE [LARGE SCALE GENOMIC DNA]</scope>
    <source>
        <strain evidence="22 23">JR</strain>
    </source>
</reference>
<evidence type="ECO:0000256" key="5">
    <source>
        <dbReference type="ARBA" id="ARBA00007023"/>
    </source>
</evidence>
<dbReference type="GO" id="GO:0015942">
    <property type="term" value="P:formate metabolic process"/>
    <property type="evidence" value="ECO:0007669"/>
    <property type="project" value="InterPro"/>
</dbReference>
<evidence type="ECO:0000256" key="11">
    <source>
        <dbReference type="ARBA" id="ARBA00022967"/>
    </source>
</evidence>
<keyword evidence="7" id="KW-0500">Molybdenum</keyword>
<keyword evidence="15" id="KW-0520">NAD</keyword>
<dbReference type="GO" id="GO:0016020">
    <property type="term" value="C:membrane"/>
    <property type="evidence" value="ECO:0007669"/>
    <property type="project" value="UniProtKB-SubCell"/>
</dbReference>
<evidence type="ECO:0000256" key="8">
    <source>
        <dbReference type="ARBA" id="ARBA00022714"/>
    </source>
</evidence>
<keyword evidence="6" id="KW-0004">4Fe-4S</keyword>
<dbReference type="InterPro" id="IPR041925">
    <property type="entry name" value="CT_Formate-Dh_H"/>
</dbReference>
<evidence type="ECO:0000256" key="6">
    <source>
        <dbReference type="ARBA" id="ARBA00022485"/>
    </source>
</evidence>
<evidence type="ECO:0000256" key="14">
    <source>
        <dbReference type="ARBA" id="ARBA00023014"/>
    </source>
</evidence>
<dbReference type="InterPro" id="IPR006657">
    <property type="entry name" value="MoPterin_dinucl-bd_dom"/>
</dbReference>
<proteinExistence type="inferred from homology"/>
<dbReference type="SUPFAM" id="SSF50692">
    <property type="entry name" value="ADC-like"/>
    <property type="match status" value="1"/>
</dbReference>
<evidence type="ECO:0000256" key="7">
    <source>
        <dbReference type="ARBA" id="ARBA00022505"/>
    </source>
</evidence>
<dbReference type="GO" id="GO:0008863">
    <property type="term" value="F:formate dehydrogenase (NAD+) activity"/>
    <property type="evidence" value="ECO:0007669"/>
    <property type="project" value="InterPro"/>
</dbReference>
<dbReference type="AlphaFoldDB" id="D5XDG0"/>
<dbReference type="GO" id="GO:0043546">
    <property type="term" value="F:molybdopterin cofactor binding"/>
    <property type="evidence" value="ECO:0007669"/>
    <property type="project" value="InterPro"/>
</dbReference>
<keyword evidence="23" id="KW-1185">Reference proteome</keyword>
<gene>
    <name evidence="22" type="ordered locus">TherJR_0942</name>
</gene>
<dbReference type="GO" id="GO:0042773">
    <property type="term" value="P:ATP synthesis coupled electron transport"/>
    <property type="evidence" value="ECO:0007669"/>
    <property type="project" value="InterPro"/>
</dbReference>
<dbReference type="FunFam" id="3.30.70.20:FF:000035">
    <property type="entry name" value="Iron hydrogenase 1"/>
    <property type="match status" value="1"/>
</dbReference>
<protein>
    <submittedName>
        <fullName evidence="22">Formate dehydrogenase, alpha subunit</fullName>
    </submittedName>
</protein>
<dbReference type="SUPFAM" id="SSF54862">
    <property type="entry name" value="4Fe-4S ferredoxins"/>
    <property type="match status" value="1"/>
</dbReference>
<feature type="domain" description="4Fe-4S Mo/W bis-MGD-type" evidence="20">
    <location>
        <begin position="218"/>
        <end position="274"/>
    </location>
</feature>
<evidence type="ECO:0000259" key="20">
    <source>
        <dbReference type="PROSITE" id="PS51669"/>
    </source>
</evidence>
<dbReference type="Pfam" id="PF04879">
    <property type="entry name" value="Molybdop_Fe4S4"/>
    <property type="match status" value="1"/>
</dbReference>
<dbReference type="CDD" id="cd00207">
    <property type="entry name" value="fer2"/>
    <property type="match status" value="1"/>
</dbReference>
<keyword evidence="8" id="KW-0001">2Fe-2S</keyword>
<keyword evidence="10" id="KW-0677">Repeat</keyword>
<comment type="subcellular location">
    <subcellularLocation>
        <location evidence="3">Membrane</location>
    </subcellularLocation>
</comment>
<dbReference type="PROSITE" id="PS00490">
    <property type="entry name" value="MOLYBDOPTERIN_PROK_2"/>
    <property type="match status" value="1"/>
</dbReference>
<dbReference type="CDD" id="cd02790">
    <property type="entry name" value="MopB_CT_Formate-Dh_H"/>
    <property type="match status" value="1"/>
</dbReference>
<evidence type="ECO:0000259" key="18">
    <source>
        <dbReference type="PROSITE" id="PS51085"/>
    </source>
</evidence>
<keyword evidence="16" id="KW-0472">Membrane</keyword>
<dbReference type="InterPro" id="IPR017896">
    <property type="entry name" value="4Fe4S_Fe-S-bd"/>
</dbReference>
<dbReference type="InterPro" id="IPR019574">
    <property type="entry name" value="NADH_UbQ_OxRdtase_Gsu_4Fe4S-bd"/>
</dbReference>
<dbReference type="InterPro" id="IPR017900">
    <property type="entry name" value="4Fe4S_Fe_S_CS"/>
</dbReference>
<name>D5XDG0_THEPJ</name>
<evidence type="ECO:0000256" key="17">
    <source>
        <dbReference type="ARBA" id="ARBA00034078"/>
    </source>
</evidence>
<evidence type="ECO:0000256" key="2">
    <source>
        <dbReference type="ARBA" id="ARBA00001966"/>
    </source>
</evidence>
<dbReference type="Pfam" id="PF22117">
    <property type="entry name" value="Fer4_Nqo3"/>
    <property type="match status" value="1"/>
</dbReference>
<dbReference type="PROSITE" id="PS51379">
    <property type="entry name" value="4FE4S_FER_2"/>
    <property type="match status" value="2"/>
</dbReference>
<dbReference type="GO" id="GO:0008137">
    <property type="term" value="F:NADH dehydrogenase (ubiquinone) activity"/>
    <property type="evidence" value="ECO:0007669"/>
    <property type="project" value="InterPro"/>
</dbReference>
<dbReference type="GO" id="GO:0051537">
    <property type="term" value="F:2 iron, 2 sulfur cluster binding"/>
    <property type="evidence" value="ECO:0007669"/>
    <property type="project" value="UniProtKB-KW"/>
</dbReference>
<comment type="cofactor">
    <cofactor evidence="17">
        <name>[2Fe-2S] cluster</name>
        <dbReference type="ChEBI" id="CHEBI:190135"/>
    </cofactor>
</comment>
<dbReference type="NCBIfam" id="TIGR01591">
    <property type="entry name" value="Fdh-alpha"/>
    <property type="match status" value="1"/>
</dbReference>
<dbReference type="EMBL" id="CP002028">
    <property type="protein sequence ID" value="ADG81808.1"/>
    <property type="molecule type" value="Genomic_DNA"/>
</dbReference>
<dbReference type="SUPFAM" id="SSF53706">
    <property type="entry name" value="Formate dehydrogenase/DMSO reductase, domains 1-3"/>
    <property type="match status" value="1"/>
</dbReference>
<dbReference type="InterPro" id="IPR050123">
    <property type="entry name" value="Prok_molybdopt-oxidoreductase"/>
</dbReference>
<dbReference type="STRING" id="635013.TherJR_0942"/>
<dbReference type="KEGG" id="tjr:TherJR_0942"/>
<dbReference type="SMART" id="SM00926">
    <property type="entry name" value="Molybdop_Fe4S4"/>
    <property type="match status" value="1"/>
</dbReference>
<dbReference type="GO" id="GO:0046872">
    <property type="term" value="F:metal ion binding"/>
    <property type="evidence" value="ECO:0007669"/>
    <property type="project" value="UniProtKB-KW"/>
</dbReference>
<dbReference type="GO" id="GO:0003954">
    <property type="term" value="F:NADH dehydrogenase activity"/>
    <property type="evidence" value="ECO:0007669"/>
    <property type="project" value="TreeGrafter"/>
</dbReference>